<keyword evidence="1" id="KW-0560">Oxidoreductase</keyword>
<feature type="domain" description="Extradiol ring-cleavage dioxygenase class III enzyme subunit B" evidence="2">
    <location>
        <begin position="7"/>
        <end position="242"/>
    </location>
</feature>
<dbReference type="InterPro" id="IPR004183">
    <property type="entry name" value="Xdiol_dOase_suB"/>
</dbReference>
<reference evidence="3 4" key="1">
    <citation type="submission" date="2020-08" db="EMBL/GenBank/DDBJ databases">
        <title>Complete Genome Sequence of Effusibacillus dendaii Strain skT53, Isolated from Farmland soil.</title>
        <authorList>
            <person name="Konishi T."/>
            <person name="Kawasaki H."/>
        </authorList>
    </citation>
    <scope>NUCLEOTIDE SEQUENCE [LARGE SCALE GENOMIC DNA]</scope>
    <source>
        <strain evidence="4">skT53</strain>
    </source>
</reference>
<dbReference type="SUPFAM" id="SSF53213">
    <property type="entry name" value="LigB-like"/>
    <property type="match status" value="1"/>
</dbReference>
<dbReference type="PANTHER" id="PTHR30096:SF9">
    <property type="entry name" value="4-HYDROXYPHENYLACETATE CATABOLISM PROTEIN"/>
    <property type="match status" value="1"/>
</dbReference>
<name>A0A7I8DE45_9BACL</name>
<keyword evidence="4" id="KW-1185">Reference proteome</keyword>
<dbReference type="Pfam" id="PF02900">
    <property type="entry name" value="LigB"/>
    <property type="match status" value="1"/>
</dbReference>
<evidence type="ECO:0000256" key="1">
    <source>
        <dbReference type="ARBA" id="ARBA00023002"/>
    </source>
</evidence>
<keyword evidence="3" id="KW-0223">Dioxygenase</keyword>
<protein>
    <submittedName>
        <fullName evidence="3">3,4-dihydroxyphenylacetate 2,3-dioxygenase</fullName>
    </submittedName>
</protein>
<dbReference type="Proteomes" id="UP000593802">
    <property type="component" value="Chromosome"/>
</dbReference>
<evidence type="ECO:0000313" key="3">
    <source>
        <dbReference type="EMBL" id="BCJ88384.1"/>
    </source>
</evidence>
<evidence type="ECO:0000259" key="2">
    <source>
        <dbReference type="Pfam" id="PF02900"/>
    </source>
</evidence>
<gene>
    <name evidence="3" type="primary">hpcB</name>
    <name evidence="3" type="ORF">skT53_33690</name>
</gene>
<dbReference type="RefSeq" id="WP_200759001.1">
    <property type="nucleotide sequence ID" value="NZ_AP023366.1"/>
</dbReference>
<dbReference type="EMBL" id="AP023366">
    <property type="protein sequence ID" value="BCJ88384.1"/>
    <property type="molecule type" value="Genomic_DNA"/>
</dbReference>
<dbReference type="GO" id="GO:0008198">
    <property type="term" value="F:ferrous iron binding"/>
    <property type="evidence" value="ECO:0007669"/>
    <property type="project" value="InterPro"/>
</dbReference>
<proteinExistence type="predicted"/>
<dbReference type="GO" id="GO:0016702">
    <property type="term" value="F:oxidoreductase activity, acting on single donors with incorporation of molecular oxygen, incorporation of two atoms of oxygen"/>
    <property type="evidence" value="ECO:0007669"/>
    <property type="project" value="UniProtKB-ARBA"/>
</dbReference>
<dbReference type="PANTHER" id="PTHR30096">
    <property type="entry name" value="4,5-DOPA DIOXYGENASE EXTRADIOL-LIKE PROTEIN"/>
    <property type="match status" value="1"/>
</dbReference>
<dbReference type="KEGG" id="eff:skT53_33690"/>
<organism evidence="3 4">
    <name type="scientific">Effusibacillus dendaii</name>
    <dbReference type="NCBI Taxonomy" id="2743772"/>
    <lineage>
        <taxon>Bacteria</taxon>
        <taxon>Bacillati</taxon>
        <taxon>Bacillota</taxon>
        <taxon>Bacilli</taxon>
        <taxon>Bacillales</taxon>
        <taxon>Alicyclobacillaceae</taxon>
        <taxon>Effusibacillus</taxon>
    </lineage>
</organism>
<dbReference type="AlphaFoldDB" id="A0A7I8DE45"/>
<dbReference type="Gene3D" id="3.40.830.10">
    <property type="entry name" value="LigB-like"/>
    <property type="match status" value="1"/>
</dbReference>
<accession>A0A7I8DE45</accession>
<sequence>MTIELGVLTAHVPRICDKDKVPDFQKEMVESMNQVAQTISNLKPDVIVLVSTHWTGTFHHFVDATPLHKGILTAVECPELISDVHYFYPGDHQLGSQLAEAGKELGIPVVAINDPTYIWDYGTLVPLRYLVPNEDIPVVELSINWSASLDETYEWGKAIGRVMRNSEKRCVFVSSGALAHNLVRGPEKMPTLSERALENQFIEYMVKGEAISAREMLPQFARAAGVESGGRHLAMLLGVLEPGFRGQFLGYGPSSGSGNAIMTFSLNQAAEKVS</sequence>
<evidence type="ECO:0000313" key="4">
    <source>
        <dbReference type="Proteomes" id="UP000593802"/>
    </source>
</evidence>